<keyword evidence="6" id="KW-1185">Reference proteome</keyword>
<dbReference type="AlphaFoldDB" id="A0A7S7M944"/>
<evidence type="ECO:0000313" key="5">
    <source>
        <dbReference type="EMBL" id="QOY61017.1"/>
    </source>
</evidence>
<dbReference type="EMBL" id="CP063767">
    <property type="protein sequence ID" value="QOY61017.1"/>
    <property type="molecule type" value="Genomic_DNA"/>
</dbReference>
<evidence type="ECO:0000256" key="2">
    <source>
        <dbReference type="SAM" id="SignalP"/>
    </source>
</evidence>
<keyword evidence="1" id="KW-1133">Transmembrane helix</keyword>
<dbReference type="InterPro" id="IPR048389">
    <property type="entry name" value="YciQ-like_C"/>
</dbReference>
<keyword evidence="1" id="KW-0472">Membrane</keyword>
<accession>A0A7S7M944</accession>
<proteinExistence type="predicted"/>
<evidence type="ECO:0000256" key="1">
    <source>
        <dbReference type="SAM" id="Phobius"/>
    </source>
</evidence>
<dbReference type="Pfam" id="PF09972">
    <property type="entry name" value="DUF2207"/>
    <property type="match status" value="1"/>
</dbReference>
<dbReference type="KEGG" id="tio:INP52_02060"/>
<feature type="chain" id="PRO_5030722541" evidence="2">
    <location>
        <begin position="35"/>
        <end position="656"/>
    </location>
</feature>
<keyword evidence="1" id="KW-0812">Transmembrane</keyword>
<reference evidence="5 6" key="1">
    <citation type="submission" date="2020-10" db="EMBL/GenBank/DDBJ databases">
        <title>Olsenella immobilis sp.nov., isolated from the mud in a fermentation cellar used for the production of Chinese strong-flavoured liquor.</title>
        <authorList>
            <person name="Lu L."/>
        </authorList>
    </citation>
    <scope>NUCLEOTIDE SEQUENCE [LARGE SCALE GENOMIC DNA]</scope>
    <source>
        <strain evidence="5 6">LZLJ-2</strain>
    </source>
</reference>
<feature type="transmembrane region" description="Helical" evidence="1">
    <location>
        <begin position="272"/>
        <end position="293"/>
    </location>
</feature>
<dbReference type="RefSeq" id="WP_194371971.1">
    <property type="nucleotide sequence ID" value="NZ_CP063767.1"/>
</dbReference>
<feature type="signal peptide" evidence="2">
    <location>
        <begin position="1"/>
        <end position="34"/>
    </location>
</feature>
<dbReference type="Pfam" id="PF20990">
    <property type="entry name" value="DUF2207_C"/>
    <property type="match status" value="1"/>
</dbReference>
<evidence type="ECO:0000313" key="6">
    <source>
        <dbReference type="Proteomes" id="UP000593735"/>
    </source>
</evidence>
<name>A0A7S7M944_9ACTN</name>
<feature type="domain" description="DUF2207" evidence="3">
    <location>
        <begin position="38"/>
        <end position="233"/>
    </location>
</feature>
<evidence type="ECO:0000259" key="3">
    <source>
        <dbReference type="Pfam" id="PF09972"/>
    </source>
</evidence>
<organism evidence="5 6">
    <name type="scientific">Thermophilibacter immobilis</name>
    <dbReference type="NCBI Taxonomy" id="2779519"/>
    <lineage>
        <taxon>Bacteria</taxon>
        <taxon>Bacillati</taxon>
        <taxon>Actinomycetota</taxon>
        <taxon>Coriobacteriia</taxon>
        <taxon>Coriobacteriales</taxon>
        <taxon>Atopobiaceae</taxon>
        <taxon>Thermophilibacter</taxon>
    </lineage>
</organism>
<sequence length="656" mass="69944">MATCSKRRFRLSLLLSALFVALAALVVMPTPAYARDYEITQVDIDATVREDGTLHVVETRTYAFDGSFNGVYWLIPAGYNSSNGKSVSVDVISAGEQTASGLDSFEESGLGVDGVYEVTDSGSNKQVKLYAPHANETVSFTIAYDATGIVTRWSDTAELYWKFVSDGWDVESQNVTCRLHLPVASGESVAAGDNVRAWGHGPLDGSSAFDGDDVVYTVPGVGTDEFAEMRVTFPAAWVSGLGETSGDRLDTILSEEQQWADEANAKRMWARVAYYGSLAAVVAVAAATVVVALRRRARYRRDFAPQFTGTYFRDVPTKDHPAVLGALYNRGSANENGLTATLMHLTDEGLIRLDKVTTRSKGLFKDKVKDDYRLTKLHDAPAADEARGALNKASATIDRQTLKFLFSKVAKGKGDENPELLFSDLEAYAKAHPQGYSDAYDSWKNAVDGKYLARFSGDGLKGYGKGSLIALATVNFVLVIATPILFALLGAPVALGIALPVVLLGVGLFASVVAKGMKDVNHEAVEVKAQLEALRRWLVSFTHLDEAVPTDVVLWNRLLVMAVALDVADEVIEQLKVAVPEILNDPYFMPTYGWYYYGGVGMRSPAAAFSEHLDSAHHVSAAALSHSGSSSGGGGGGGFSGGGGGGFGGGGGGGAF</sequence>
<dbReference type="Proteomes" id="UP000593735">
    <property type="component" value="Chromosome"/>
</dbReference>
<feature type="transmembrane region" description="Helical" evidence="1">
    <location>
        <begin position="495"/>
        <end position="514"/>
    </location>
</feature>
<evidence type="ECO:0000259" key="4">
    <source>
        <dbReference type="Pfam" id="PF20990"/>
    </source>
</evidence>
<feature type="domain" description="Predicted membrane protein YciQ-like C-terminal" evidence="4">
    <location>
        <begin position="310"/>
        <end position="575"/>
    </location>
</feature>
<keyword evidence="2" id="KW-0732">Signal</keyword>
<gene>
    <name evidence="5" type="ORF">INP52_02060</name>
</gene>
<dbReference type="InterPro" id="IPR018702">
    <property type="entry name" value="DUF2207"/>
</dbReference>
<feature type="transmembrane region" description="Helical" evidence="1">
    <location>
        <begin position="468"/>
        <end position="489"/>
    </location>
</feature>
<protein>
    <submittedName>
        <fullName evidence="5">DUF2207 domain-containing protein</fullName>
    </submittedName>
</protein>